<dbReference type="Gene3D" id="3.40.50.150">
    <property type="entry name" value="Vaccinia Virus protein VP39"/>
    <property type="match status" value="1"/>
</dbReference>
<dbReference type="InterPro" id="IPR041698">
    <property type="entry name" value="Methyltransf_25"/>
</dbReference>
<keyword evidence="2" id="KW-0808">Transferase</keyword>
<organism evidence="2 3">
    <name type="scientific">Streptomyces liliifuscus</name>
    <dbReference type="NCBI Taxonomy" id="2797636"/>
    <lineage>
        <taxon>Bacteria</taxon>
        <taxon>Bacillati</taxon>
        <taxon>Actinomycetota</taxon>
        <taxon>Actinomycetes</taxon>
        <taxon>Kitasatosporales</taxon>
        <taxon>Streptomycetaceae</taxon>
        <taxon>Streptomyces</taxon>
    </lineage>
</organism>
<evidence type="ECO:0000313" key="2">
    <source>
        <dbReference type="EMBL" id="QQM41151.1"/>
    </source>
</evidence>
<protein>
    <submittedName>
        <fullName evidence="2">Class I SAM-dependent methyltransferase</fullName>
    </submittedName>
</protein>
<dbReference type="GO" id="GO:0032259">
    <property type="term" value="P:methylation"/>
    <property type="evidence" value="ECO:0007669"/>
    <property type="project" value="UniProtKB-KW"/>
</dbReference>
<feature type="domain" description="Methyltransferase" evidence="1">
    <location>
        <begin position="26"/>
        <end position="127"/>
    </location>
</feature>
<dbReference type="SUPFAM" id="SSF53335">
    <property type="entry name" value="S-adenosyl-L-methionine-dependent methyltransferases"/>
    <property type="match status" value="1"/>
</dbReference>
<dbReference type="AlphaFoldDB" id="A0A7T7KWI5"/>
<dbReference type="InterPro" id="IPR029063">
    <property type="entry name" value="SAM-dependent_MTases_sf"/>
</dbReference>
<keyword evidence="3" id="KW-1185">Reference proteome</keyword>
<proteinExistence type="predicted"/>
<dbReference type="GO" id="GO:0008168">
    <property type="term" value="F:methyltransferase activity"/>
    <property type="evidence" value="ECO:0007669"/>
    <property type="project" value="UniProtKB-KW"/>
</dbReference>
<dbReference type="EMBL" id="CP066831">
    <property type="protein sequence ID" value="QQM41151.1"/>
    <property type="molecule type" value="Genomic_DNA"/>
</dbReference>
<evidence type="ECO:0000259" key="1">
    <source>
        <dbReference type="Pfam" id="PF13649"/>
    </source>
</evidence>
<gene>
    <name evidence="2" type="ORF">JEQ17_17835</name>
</gene>
<dbReference type="Proteomes" id="UP000595636">
    <property type="component" value="Chromosome"/>
</dbReference>
<reference evidence="2 3" key="1">
    <citation type="submission" date="2020-12" db="EMBL/GenBank/DDBJ databases">
        <title>A novel species.</title>
        <authorList>
            <person name="Li K."/>
        </authorList>
    </citation>
    <scope>NUCLEOTIDE SEQUENCE [LARGE SCALE GENOMIC DNA]</scope>
    <source>
        <strain evidence="2 3">ZYC-3</strain>
    </source>
</reference>
<keyword evidence="2" id="KW-0489">Methyltransferase</keyword>
<dbReference type="Pfam" id="PF13649">
    <property type="entry name" value="Methyltransf_25"/>
    <property type="match status" value="1"/>
</dbReference>
<name>A0A7T7KWI5_9ACTN</name>
<dbReference type="KEGG" id="slf:JEQ17_17835"/>
<sequence length="174" mass="17952">MTGTAVPERIRRAVAALDVRAGDRLLEIGCGGGVAVGLVCPLLTTGTITAVDRSATATARAVRRNADSIRDGRATIATAAFAEPGLTTAGLADRRFDKIFAINVNLFWTGPAQAELALATRLLASGGALYAFYEPPGERLDELAAKVTGTFEAGGFATQVLRLSAPVVGIVGRP</sequence>
<evidence type="ECO:0000313" key="3">
    <source>
        <dbReference type="Proteomes" id="UP000595636"/>
    </source>
</evidence>
<accession>A0A7T7KWI5</accession>
<dbReference type="RefSeq" id="WP_200396172.1">
    <property type="nucleotide sequence ID" value="NZ_CP066831.1"/>
</dbReference>